<proteinExistence type="predicted"/>
<comment type="caution">
    <text evidence="2">The sequence shown here is derived from an EMBL/GenBank/DDBJ whole genome shotgun (WGS) entry which is preliminary data.</text>
</comment>
<reference evidence="2 3" key="1">
    <citation type="submission" date="2021-01" db="EMBL/GenBank/DDBJ databases">
        <title>Draft genome sequence of Micromonospora sp. strain STR1s_6.</title>
        <authorList>
            <person name="Karlyshev A."/>
            <person name="Jawad R."/>
        </authorList>
    </citation>
    <scope>NUCLEOTIDE SEQUENCE [LARGE SCALE GENOMIC DNA]</scope>
    <source>
        <strain evidence="2 3">STR1S-6</strain>
    </source>
</reference>
<name>A0ABS1YQS9_9ACTN</name>
<evidence type="ECO:0000256" key="1">
    <source>
        <dbReference type="SAM" id="SignalP"/>
    </source>
</evidence>
<feature type="chain" id="PRO_5046267593" evidence="1">
    <location>
        <begin position="28"/>
        <end position="138"/>
    </location>
</feature>
<dbReference type="RefSeq" id="WP_203151779.1">
    <property type="nucleotide sequence ID" value="NZ_JAEVHL010000293.1"/>
</dbReference>
<keyword evidence="1" id="KW-0732">Signal</keyword>
<feature type="signal peptide" evidence="1">
    <location>
        <begin position="1"/>
        <end position="27"/>
    </location>
</feature>
<organism evidence="2 3">
    <name type="scientific">Micromonospora tarensis</name>
    <dbReference type="NCBI Taxonomy" id="2806100"/>
    <lineage>
        <taxon>Bacteria</taxon>
        <taxon>Bacillati</taxon>
        <taxon>Actinomycetota</taxon>
        <taxon>Actinomycetes</taxon>
        <taxon>Micromonosporales</taxon>
        <taxon>Micromonosporaceae</taxon>
        <taxon>Micromonospora</taxon>
    </lineage>
</organism>
<dbReference type="EMBL" id="JAEVHL010000293">
    <property type="protein sequence ID" value="MBM0279466.1"/>
    <property type="molecule type" value="Genomic_DNA"/>
</dbReference>
<evidence type="ECO:0000313" key="2">
    <source>
        <dbReference type="EMBL" id="MBM0279466.1"/>
    </source>
</evidence>
<protein>
    <submittedName>
        <fullName evidence="2">Uncharacterized protein</fullName>
    </submittedName>
</protein>
<accession>A0ABS1YQS9</accession>
<dbReference type="Proteomes" id="UP000622245">
    <property type="component" value="Unassembled WGS sequence"/>
</dbReference>
<evidence type="ECO:0000313" key="3">
    <source>
        <dbReference type="Proteomes" id="UP000622245"/>
    </source>
</evidence>
<gene>
    <name evidence="2" type="ORF">JM949_31715</name>
</gene>
<sequence length="138" mass="14266">MRRIITATTALLGLSLFALLTPTPASAASTVDVTSATLVARGVAVDITLTVTCDPGLSGATELIVRQRSGDRVAYAGGWAPLDSCTGEPQTVTGRAWVEGGGLALNPGVALVSGGFELCGQDVCDYPRFEQTVRITRK</sequence>
<keyword evidence="3" id="KW-1185">Reference proteome</keyword>